<comment type="caution">
    <text evidence="4">The sequence shown here is derived from an EMBL/GenBank/DDBJ whole genome shotgun (WGS) entry which is preliminary data.</text>
</comment>
<evidence type="ECO:0000313" key="5">
    <source>
        <dbReference type="Proteomes" id="UP000552954"/>
    </source>
</evidence>
<organism evidence="4 5">
    <name type="scientific">Ramlibacter montanisoli</name>
    <dbReference type="NCBI Taxonomy" id="2732512"/>
    <lineage>
        <taxon>Bacteria</taxon>
        <taxon>Pseudomonadati</taxon>
        <taxon>Pseudomonadota</taxon>
        <taxon>Betaproteobacteria</taxon>
        <taxon>Burkholderiales</taxon>
        <taxon>Comamonadaceae</taxon>
        <taxon>Ramlibacter</taxon>
    </lineage>
</organism>
<dbReference type="RefSeq" id="WP_171562245.1">
    <property type="nucleotide sequence ID" value="NZ_JABFCS010000001.1"/>
</dbReference>
<dbReference type="NCBIfam" id="TIGR01901">
    <property type="entry name" value="adhes_NPXG"/>
    <property type="match status" value="1"/>
</dbReference>
<feature type="compositionally biased region" description="Basic residues" evidence="1">
    <location>
        <begin position="1317"/>
        <end position="1344"/>
    </location>
</feature>
<dbReference type="EMBL" id="JABFCS010000001">
    <property type="protein sequence ID" value="NNU44928.1"/>
    <property type="molecule type" value="Genomic_DNA"/>
</dbReference>
<proteinExistence type="predicted"/>
<keyword evidence="2" id="KW-0732">Signal</keyword>
<keyword evidence="5" id="KW-1185">Reference proteome</keyword>
<dbReference type="SMART" id="SM00912">
    <property type="entry name" value="Haemagg_act"/>
    <property type="match status" value="1"/>
</dbReference>
<dbReference type="InterPro" id="IPR050909">
    <property type="entry name" value="Bact_Autotransporter_VF"/>
</dbReference>
<feature type="signal peptide" evidence="2">
    <location>
        <begin position="1"/>
        <end position="29"/>
    </location>
</feature>
<accession>A0A849K9C6</accession>
<protein>
    <submittedName>
        <fullName evidence="4">Filamentous hemagglutinin N-terminal domain-containing protein</fullName>
    </submittedName>
</protein>
<feature type="compositionally biased region" description="Basic residues" evidence="1">
    <location>
        <begin position="1231"/>
        <end position="1248"/>
    </location>
</feature>
<feature type="domain" description="Filamentous haemagglutinin FhaB/tRNA nuclease CdiA-like TPS" evidence="3">
    <location>
        <begin position="46"/>
        <end position="160"/>
    </location>
</feature>
<dbReference type="SUPFAM" id="SSF51126">
    <property type="entry name" value="Pectin lyase-like"/>
    <property type="match status" value="1"/>
</dbReference>
<sequence>MSRVPSRSTRGARAAAASPAVAGFRPASAALAVAAAFAAHTGNVQAQPVPIGAIHGTASFTRNGSNLLVTTTNGAGTSHSAIDWRSFSVPGGSVTHFQQPTAASTSINRVLGPDPSAIFGTLSSNGRLVLVNPAGITVGKGALVDTAAFTAMTLRMSDADALAGRIAGTGDGAGVLQVDGHVIARNGDVVLIGSKVQTGSDAVVQADGAVVLAAGQKAELTGRGLEGIHLEVQAGNEAVNLGTLQGDAVGIFANTLRHSGLVQAQAVTSEGGRVVLKATGGDAYVSGTIVAAGADGKGGSIDVLGQRVALEDGASLQANGALGGGQVRVGGDYQGQNPDVPNAQMAYVAANARIEADATGQGDGGRVIVWADDTTRMHGQISARGGASGGNGGFAEVSGKRYLEFTGRVDLRAPAGRAGTLLLDPGDVVIDNVGPTDASLSGSPLTGFVYGGSTGPTVIKETDLEAQLALSSVIVATDGSSGGKITLAGNAIVDWSTTNALGLQADNGVDLQGNINATAAGSAVSIQALGGNVTQASTSVVKVDNLLVNAPQGSITMDGANLVNRLAANTGGSMLFTNAQSVNIATVGTPYGAQRSGITATGDVRVRTTNAGNIAVAVPPPPPPSPTPAPVPAAISAQNVTLQAAGGIDLQGSVTATASTGGVLLQASGGTINQLAANSVITAQSLLATAATGANLTGANAVGTLAGSGGSGTFAFRNAQALSVGTVAVGAVTGTGVTAGSVSLASDASMLVTGGVDASSGLLKVQAQDLTVSGAGKLKSSGTGDVDILTNGLNFSGSTGVAVESVNARVVINPLTVNPTGPGVAIVGSGGVLLDGGFNLANTDLDRIQSKTLVIGNGALDMPIALIGNVSLLPTRVPELSLITGRDISQFSGTLSVAGVNLDGHTVFVGNAGNQVGTVSGRYDDTFDFHSDSNLSIGTVDGIAGVQVVSPTIAVPDVFISSLGTLTVNAKVTGGLVSLEGSTVQLAGGAQVVSTGGLGGVDIIATGAGTNNLSGGSLASDNFVQIEGDGTFVLGNVTAPFLSLVEGATAAPTVFQQGAGAIKASVFGSLDTDAGSSVQFLNAGNEIASLSLSATGDVKIASSITLDVGFASGTNVQLKGANVFVGVESAVTAVGNVDISGTGAGSTIDTTGGFISAGGNVGFTNAGDVVLGGVSTNTLSASIAGSLSQDPFTFPLPRCARRHHPQRRRLGRPGRQARTCDRFRGWWHHPGRRRRRRRGGPGLRRRHRTLVDRAGRGGRPRAVPRGARSHLAGGPRPDRECHRRRHRDPHQREQRGRAGHVHRLRHQPADERAAHLGVRHAQARRQRRHRLRNRHRRPVHRQHRQRADGCRVADLVRHAERHRRGHHGFDRGAAIRRWHRRHVHRELHADFAGKRLQPELQATKYELERQRDPALCRHDRPPAASAGPRAGHATAAAGGSHQPGDHLRHLVPAGSPGAAGGRSQGQGDRQGRHRHHRDRLQVAAAGRRARPVRVRSAAGPGA</sequence>
<dbReference type="PANTHER" id="PTHR12338">
    <property type="entry name" value="AUTOTRANSPORTER"/>
    <property type="match status" value="1"/>
</dbReference>
<reference evidence="4 5" key="1">
    <citation type="submission" date="2020-05" db="EMBL/GenBank/DDBJ databases">
        <authorList>
            <person name="Khan S.A."/>
            <person name="Jeon C.O."/>
            <person name="Chun B.H."/>
        </authorList>
    </citation>
    <scope>NUCLEOTIDE SEQUENCE [LARGE SCALE GENOMIC DNA]</scope>
    <source>
        <strain evidence="4 5">B156</strain>
    </source>
</reference>
<evidence type="ECO:0000259" key="3">
    <source>
        <dbReference type="SMART" id="SM00912"/>
    </source>
</evidence>
<feature type="region of interest" description="Disordered" evidence="1">
    <location>
        <begin position="1410"/>
        <end position="1502"/>
    </location>
</feature>
<dbReference type="PANTHER" id="PTHR12338:SF5">
    <property type="entry name" value="ANTIGEN 43-RELATED"/>
    <property type="match status" value="1"/>
</dbReference>
<feature type="compositionally biased region" description="Basic and acidic residues" evidence="1">
    <location>
        <begin position="1410"/>
        <end position="1421"/>
    </location>
</feature>
<name>A0A849K9C6_9BURK</name>
<gene>
    <name evidence="4" type="ORF">HK415_19860</name>
</gene>
<dbReference type="InterPro" id="IPR012334">
    <property type="entry name" value="Pectin_lyas_fold"/>
</dbReference>
<feature type="region of interest" description="Disordered" evidence="1">
    <location>
        <begin position="1316"/>
        <end position="1348"/>
    </location>
</feature>
<feature type="chain" id="PRO_5032917033" evidence="2">
    <location>
        <begin position="30"/>
        <end position="1502"/>
    </location>
</feature>
<dbReference type="Gene3D" id="2.160.20.10">
    <property type="entry name" value="Single-stranded right-handed beta-helix, Pectin lyase-like"/>
    <property type="match status" value="1"/>
</dbReference>
<feature type="compositionally biased region" description="Low complexity" evidence="1">
    <location>
        <begin position="1422"/>
        <end position="1440"/>
    </location>
</feature>
<evidence type="ECO:0000256" key="2">
    <source>
        <dbReference type="SAM" id="SignalP"/>
    </source>
</evidence>
<dbReference type="Pfam" id="PF05860">
    <property type="entry name" value="TPS"/>
    <property type="match status" value="1"/>
</dbReference>
<evidence type="ECO:0000256" key="1">
    <source>
        <dbReference type="SAM" id="MobiDB-lite"/>
    </source>
</evidence>
<dbReference type="Proteomes" id="UP000552954">
    <property type="component" value="Unassembled WGS sequence"/>
</dbReference>
<reference evidence="4 5" key="2">
    <citation type="submission" date="2020-06" db="EMBL/GenBank/DDBJ databases">
        <title>Ramlibacter rhizophilus sp. nov., isolated from rhizosphere soil of national flower Mugunghwa from South Korea.</title>
        <authorList>
            <person name="Zheng-Fei Y."/>
            <person name="Huan T."/>
        </authorList>
    </citation>
    <scope>NUCLEOTIDE SEQUENCE [LARGE SCALE GENOMIC DNA]</scope>
    <source>
        <strain evidence="4 5">B156</strain>
    </source>
</reference>
<dbReference type="InterPro" id="IPR011050">
    <property type="entry name" value="Pectin_lyase_fold/virulence"/>
</dbReference>
<evidence type="ECO:0000313" key="4">
    <source>
        <dbReference type="EMBL" id="NNU44928.1"/>
    </source>
</evidence>
<dbReference type="InterPro" id="IPR008638">
    <property type="entry name" value="FhaB/CdiA-like_TPS"/>
</dbReference>
<feature type="region of interest" description="Disordered" evidence="1">
    <location>
        <begin position="1231"/>
        <end position="1304"/>
    </location>
</feature>